<dbReference type="EMBL" id="VBAK01000056">
    <property type="protein sequence ID" value="TMI92564.1"/>
    <property type="molecule type" value="Genomic_DNA"/>
</dbReference>
<comment type="subcellular location">
    <subcellularLocation>
        <location evidence="1">Cell inner membrane</location>
        <topology evidence="1">Single-pass membrane protein</topology>
    </subcellularLocation>
</comment>
<dbReference type="Pfam" id="PF12019">
    <property type="entry name" value="GspH"/>
    <property type="match status" value="1"/>
</dbReference>
<keyword evidence="2" id="KW-1003">Cell membrane</keyword>
<evidence type="ECO:0000256" key="7">
    <source>
        <dbReference type="ARBA" id="ARBA00023136"/>
    </source>
</evidence>
<dbReference type="GO" id="GO:0005886">
    <property type="term" value="C:plasma membrane"/>
    <property type="evidence" value="ECO:0007669"/>
    <property type="project" value="UniProtKB-SubCell"/>
</dbReference>
<accession>A0A537K9Y7</accession>
<reference evidence="9 10" key="1">
    <citation type="journal article" date="2019" name="Nat. Microbiol.">
        <title>Mediterranean grassland soil C-N compound turnover is dependent on rainfall and depth, and is mediated by genomically divergent microorganisms.</title>
        <authorList>
            <person name="Diamond S."/>
            <person name="Andeer P.F."/>
            <person name="Li Z."/>
            <person name="Crits-Christoph A."/>
            <person name="Burstein D."/>
            <person name="Anantharaman K."/>
            <person name="Lane K.R."/>
            <person name="Thomas B.C."/>
            <person name="Pan C."/>
            <person name="Northen T.R."/>
            <person name="Banfield J.F."/>
        </authorList>
    </citation>
    <scope>NUCLEOTIDE SEQUENCE [LARGE SCALE GENOMIC DNA]</scope>
    <source>
        <strain evidence="9">NP_3</strain>
    </source>
</reference>
<evidence type="ECO:0000259" key="8">
    <source>
        <dbReference type="Pfam" id="PF12019"/>
    </source>
</evidence>
<evidence type="ECO:0000256" key="6">
    <source>
        <dbReference type="ARBA" id="ARBA00022989"/>
    </source>
</evidence>
<dbReference type="GO" id="GO:0015628">
    <property type="term" value="P:protein secretion by the type II secretion system"/>
    <property type="evidence" value="ECO:0007669"/>
    <property type="project" value="InterPro"/>
</dbReference>
<protein>
    <recommendedName>
        <fullName evidence="8">General secretion pathway GspH domain-containing protein</fullName>
    </recommendedName>
</protein>
<evidence type="ECO:0000313" key="10">
    <source>
        <dbReference type="Proteomes" id="UP000318509"/>
    </source>
</evidence>
<evidence type="ECO:0000256" key="4">
    <source>
        <dbReference type="ARBA" id="ARBA00022519"/>
    </source>
</evidence>
<comment type="caution">
    <text evidence="9">The sequence shown here is derived from an EMBL/GenBank/DDBJ whole genome shotgun (WGS) entry which is preliminary data.</text>
</comment>
<name>A0A537K9Y7_9BACT</name>
<keyword evidence="3" id="KW-0488">Methylation</keyword>
<dbReference type="Proteomes" id="UP000318509">
    <property type="component" value="Unassembled WGS sequence"/>
</dbReference>
<feature type="domain" description="General secretion pathway GspH" evidence="8">
    <location>
        <begin position="45"/>
        <end position="140"/>
    </location>
</feature>
<evidence type="ECO:0000313" key="9">
    <source>
        <dbReference type="EMBL" id="TMI92564.1"/>
    </source>
</evidence>
<evidence type="ECO:0000256" key="2">
    <source>
        <dbReference type="ARBA" id="ARBA00022475"/>
    </source>
</evidence>
<dbReference type="AlphaFoldDB" id="A0A537K9Y7"/>
<keyword evidence="5" id="KW-0812">Transmembrane</keyword>
<keyword evidence="6" id="KW-1133">Transmembrane helix</keyword>
<evidence type="ECO:0000256" key="3">
    <source>
        <dbReference type="ARBA" id="ARBA00022481"/>
    </source>
</evidence>
<keyword evidence="7" id="KW-0472">Membrane</keyword>
<dbReference type="InterPro" id="IPR045584">
    <property type="entry name" value="Pilin-like"/>
</dbReference>
<dbReference type="GO" id="GO:0015627">
    <property type="term" value="C:type II protein secretion system complex"/>
    <property type="evidence" value="ECO:0007669"/>
    <property type="project" value="InterPro"/>
</dbReference>
<sequence>MMRRSSSAGMSYAEVLVVVALTGALLLTALPSLILPNQVPVASVARRVAADLGLARRLAIAGRANYLVTFTPAGGGPFTAYSVAPQGGSPGQDFPKTFQSGLTVTATTSQVTFLPSGAASTAGTITIAQGTATALVQVTAATGFIQVTGP</sequence>
<proteinExistence type="predicted"/>
<evidence type="ECO:0000256" key="5">
    <source>
        <dbReference type="ARBA" id="ARBA00022692"/>
    </source>
</evidence>
<evidence type="ECO:0000256" key="1">
    <source>
        <dbReference type="ARBA" id="ARBA00004377"/>
    </source>
</evidence>
<dbReference type="SUPFAM" id="SSF54523">
    <property type="entry name" value="Pili subunits"/>
    <property type="match status" value="1"/>
</dbReference>
<gene>
    <name evidence="9" type="ORF">E6H00_02565</name>
</gene>
<keyword evidence="4" id="KW-0997">Cell inner membrane</keyword>
<organism evidence="9 10">
    <name type="scientific">Candidatus Segetimicrobium genomatis</name>
    <dbReference type="NCBI Taxonomy" id="2569760"/>
    <lineage>
        <taxon>Bacteria</taxon>
        <taxon>Bacillati</taxon>
        <taxon>Candidatus Sysuimicrobiota</taxon>
        <taxon>Candidatus Sysuimicrobiia</taxon>
        <taxon>Candidatus Sysuimicrobiales</taxon>
        <taxon>Candidatus Segetimicrobiaceae</taxon>
        <taxon>Candidatus Segetimicrobium</taxon>
    </lineage>
</organism>
<dbReference type="InterPro" id="IPR022346">
    <property type="entry name" value="T2SS_GspH"/>
</dbReference>